<evidence type="ECO:0000313" key="5">
    <source>
        <dbReference type="EMBL" id="QCW98862.1"/>
    </source>
</evidence>
<dbReference type="PRINTS" id="PR00081">
    <property type="entry name" value="GDHRDH"/>
</dbReference>
<dbReference type="PANTHER" id="PTHR43490:SF99">
    <property type="entry name" value="SHORT-CHAIN DEHYDROGENASE_REDUCTASE"/>
    <property type="match status" value="1"/>
</dbReference>
<keyword evidence="3" id="KW-0560">Oxidoreductase</keyword>
<dbReference type="PRINTS" id="PR00080">
    <property type="entry name" value="SDRFAMILY"/>
</dbReference>
<evidence type="ECO:0000313" key="6">
    <source>
        <dbReference type="Proteomes" id="UP000310017"/>
    </source>
</evidence>
<gene>
    <name evidence="5" type="ORF">FGM00_01525</name>
</gene>
<dbReference type="GO" id="GO:0016616">
    <property type="term" value="F:oxidoreductase activity, acting on the CH-OH group of donors, NAD or NADP as acceptor"/>
    <property type="evidence" value="ECO:0007669"/>
    <property type="project" value="InterPro"/>
</dbReference>
<dbReference type="CDD" id="cd05324">
    <property type="entry name" value="carb_red_PTCR-like_SDR_c"/>
    <property type="match status" value="1"/>
</dbReference>
<dbReference type="Proteomes" id="UP000310017">
    <property type="component" value="Chromosome"/>
</dbReference>
<keyword evidence="6" id="KW-1185">Reference proteome</keyword>
<organism evidence="5 6">
    <name type="scientific">Aggregatimonas sangjinii</name>
    <dbReference type="NCBI Taxonomy" id="2583587"/>
    <lineage>
        <taxon>Bacteria</taxon>
        <taxon>Pseudomonadati</taxon>
        <taxon>Bacteroidota</taxon>
        <taxon>Flavobacteriia</taxon>
        <taxon>Flavobacteriales</taxon>
        <taxon>Flavobacteriaceae</taxon>
        <taxon>Aggregatimonas</taxon>
    </lineage>
</organism>
<sequence length="236" mass="25451">MDLRIRDKVALVTGANRGIGFAVAKGLLQEGITVIATSRNSQNSNDFISQLSEYGDVVHHQLDVTDNGSVNACYAFAKVEFGKLDILINNAGINYDTWQNVETANLDEVRQTVETNVIGPWQTIQSFLPLLKQAENSSIVNVSSGGGSLASQTGSTPGYSISKLALNGLTLQLASKLKNDGIAVNAVCPGWVRTDMGGSGATKSPEQGAETIIWIALQKDEFVTGKFFRDKREIQW</sequence>
<evidence type="ECO:0000256" key="2">
    <source>
        <dbReference type="ARBA" id="ARBA00022857"/>
    </source>
</evidence>
<dbReference type="FunFam" id="3.40.50.720:FF:000084">
    <property type="entry name" value="Short-chain dehydrogenase reductase"/>
    <property type="match status" value="1"/>
</dbReference>
<proteinExistence type="inferred from homology"/>
<evidence type="ECO:0000256" key="1">
    <source>
        <dbReference type="ARBA" id="ARBA00006484"/>
    </source>
</evidence>
<dbReference type="RefSeq" id="WP_138851217.1">
    <property type="nucleotide sequence ID" value="NZ_CP040710.1"/>
</dbReference>
<name>A0A5B7SPE5_9FLAO</name>
<protein>
    <submittedName>
        <fullName evidence="5">SDR family oxidoreductase</fullName>
    </submittedName>
</protein>
<accession>A0A5B7SPE5</accession>
<evidence type="ECO:0000256" key="4">
    <source>
        <dbReference type="RuleBase" id="RU000363"/>
    </source>
</evidence>
<dbReference type="AlphaFoldDB" id="A0A5B7SPE5"/>
<dbReference type="InterPro" id="IPR002347">
    <property type="entry name" value="SDR_fam"/>
</dbReference>
<dbReference type="PANTHER" id="PTHR43490">
    <property type="entry name" value="(+)-NEOMENTHOL DEHYDROGENASE"/>
    <property type="match status" value="1"/>
</dbReference>
<dbReference type="Gene3D" id="3.40.50.720">
    <property type="entry name" value="NAD(P)-binding Rossmann-like Domain"/>
    <property type="match status" value="1"/>
</dbReference>
<evidence type="ECO:0000256" key="3">
    <source>
        <dbReference type="ARBA" id="ARBA00023002"/>
    </source>
</evidence>
<dbReference type="InterPro" id="IPR045313">
    <property type="entry name" value="CBR1-like"/>
</dbReference>
<keyword evidence="2" id="KW-0521">NADP</keyword>
<reference evidence="5 6" key="1">
    <citation type="submission" date="2019-05" db="EMBL/GenBank/DDBJ databases">
        <title>Genome sequencing of F202Z8.</title>
        <authorList>
            <person name="Kwon Y.M."/>
        </authorList>
    </citation>
    <scope>NUCLEOTIDE SEQUENCE [LARGE SCALE GENOMIC DNA]</scope>
    <source>
        <strain evidence="5 6">F202Z8</strain>
    </source>
</reference>
<dbReference type="GO" id="GO:0016020">
    <property type="term" value="C:membrane"/>
    <property type="evidence" value="ECO:0007669"/>
    <property type="project" value="TreeGrafter"/>
</dbReference>
<dbReference type="EMBL" id="CP040710">
    <property type="protein sequence ID" value="QCW98862.1"/>
    <property type="molecule type" value="Genomic_DNA"/>
</dbReference>
<dbReference type="InterPro" id="IPR036291">
    <property type="entry name" value="NAD(P)-bd_dom_sf"/>
</dbReference>
<comment type="similarity">
    <text evidence="1 4">Belongs to the short-chain dehydrogenases/reductases (SDR) family.</text>
</comment>
<dbReference type="OrthoDB" id="5786478at2"/>
<dbReference type="Pfam" id="PF00106">
    <property type="entry name" value="adh_short"/>
    <property type="match status" value="1"/>
</dbReference>
<dbReference type="SUPFAM" id="SSF51735">
    <property type="entry name" value="NAD(P)-binding Rossmann-fold domains"/>
    <property type="match status" value="1"/>
</dbReference>
<dbReference type="KEGG" id="asag:FGM00_01525"/>